<accession>A0A073KFF1</accession>
<reference evidence="1 2" key="1">
    <citation type="submission" date="2014-06" db="EMBL/GenBank/DDBJ databases">
        <title>Draft genome sequence of Bacillus gaemokensis JCM 15801 (MCCC 1A00707).</title>
        <authorList>
            <person name="Lai Q."/>
            <person name="Liu Y."/>
            <person name="Shao Z."/>
        </authorList>
    </citation>
    <scope>NUCLEOTIDE SEQUENCE [LARGE SCALE GENOMIC DNA]</scope>
    <source>
        <strain evidence="1 2">JCM 15801</strain>
    </source>
</reference>
<name>A0A073KFF1_9BACI</name>
<evidence type="ECO:0000313" key="1">
    <source>
        <dbReference type="EMBL" id="KEK25177.1"/>
    </source>
</evidence>
<comment type="caution">
    <text evidence="1">The sequence shown here is derived from an EMBL/GenBank/DDBJ whole genome shotgun (WGS) entry which is preliminary data.</text>
</comment>
<protein>
    <submittedName>
        <fullName evidence="1">Uncharacterized protein</fullName>
    </submittedName>
</protein>
<gene>
    <name evidence="1" type="ORF">BAGA_11100</name>
</gene>
<organism evidence="1 2">
    <name type="scientific">Bacillus gaemokensis</name>
    <dbReference type="NCBI Taxonomy" id="574375"/>
    <lineage>
        <taxon>Bacteria</taxon>
        <taxon>Bacillati</taxon>
        <taxon>Bacillota</taxon>
        <taxon>Bacilli</taxon>
        <taxon>Bacillales</taxon>
        <taxon>Bacillaceae</taxon>
        <taxon>Bacillus</taxon>
        <taxon>Bacillus cereus group</taxon>
    </lineage>
</organism>
<dbReference type="Proteomes" id="UP000027778">
    <property type="component" value="Unassembled WGS sequence"/>
</dbReference>
<sequence>MYISIERKAELFEGLLNRLRSDQTIMVGSLSQFNLSNVNTIRKLHIIRNWDIKTVYCRKTGVAEEYIQPLNSEKIRLFSGGVCKVCVKKWIKEEFDKLLQEEKDR</sequence>
<dbReference type="STRING" id="574375.AZF08_08215"/>
<keyword evidence="2" id="KW-1185">Reference proteome</keyword>
<dbReference type="AlphaFoldDB" id="A0A073KFF1"/>
<dbReference type="EMBL" id="JOTM01000002">
    <property type="protein sequence ID" value="KEK25177.1"/>
    <property type="molecule type" value="Genomic_DNA"/>
</dbReference>
<dbReference type="RefSeq" id="WP_033672967.1">
    <property type="nucleotide sequence ID" value="NZ_JOTM01000002.1"/>
</dbReference>
<proteinExistence type="predicted"/>
<evidence type="ECO:0000313" key="2">
    <source>
        <dbReference type="Proteomes" id="UP000027778"/>
    </source>
</evidence>
<dbReference type="OrthoDB" id="2990990at2"/>